<dbReference type="PROSITE" id="PS50082">
    <property type="entry name" value="WD_REPEATS_2"/>
    <property type="match status" value="1"/>
</dbReference>
<keyword evidence="1" id="KW-0853">WD repeat</keyword>
<accession>A0AAD5BSN1</accession>
<dbReference type="GO" id="GO:0140326">
    <property type="term" value="F:ATPase-coupled intramembrane lipid transporter activity"/>
    <property type="evidence" value="ECO:0007669"/>
    <property type="project" value="TreeGrafter"/>
</dbReference>
<dbReference type="GO" id="GO:0005886">
    <property type="term" value="C:plasma membrane"/>
    <property type="evidence" value="ECO:0007669"/>
    <property type="project" value="TreeGrafter"/>
</dbReference>
<dbReference type="AlphaFoldDB" id="A0AAD5BSN1"/>
<reference evidence="2" key="1">
    <citation type="submission" date="2022-06" db="EMBL/GenBank/DDBJ databases">
        <title>Uncovering the hologenomic basis of an extraordinary plant invasion.</title>
        <authorList>
            <person name="Bieker V.C."/>
            <person name="Martin M.D."/>
            <person name="Gilbert T."/>
            <person name="Hodgins K."/>
            <person name="Battlay P."/>
            <person name="Petersen B."/>
            <person name="Wilson J."/>
        </authorList>
    </citation>
    <scope>NUCLEOTIDE SEQUENCE</scope>
    <source>
        <strain evidence="2">AA19_3_7</strain>
        <tissue evidence="2">Leaf</tissue>
    </source>
</reference>
<dbReference type="SMART" id="SM00320">
    <property type="entry name" value="WD40"/>
    <property type="match status" value="1"/>
</dbReference>
<evidence type="ECO:0000313" key="3">
    <source>
        <dbReference type="Proteomes" id="UP001206925"/>
    </source>
</evidence>
<dbReference type="SUPFAM" id="SSF56784">
    <property type="entry name" value="HAD-like"/>
    <property type="match status" value="1"/>
</dbReference>
<proteinExistence type="predicted"/>
<dbReference type="InterPro" id="IPR015943">
    <property type="entry name" value="WD40/YVTN_repeat-like_dom_sf"/>
</dbReference>
<sequence length="342" mass="37425">TEEEADGTGGVVDKEIRDVEERIRQSFGRCEGRSLSGHSSGIDSVSFDSSEVLVAAGAASGTIKLWDLEEAKSMSINVPECMDKLAQAGIKIWVLSGDKMETTINIDQVLSSLLACFDILFLLRQAMKQIIITLESPKIIAAEKGGDSHSVKNKILAGKAQLTASTTYPLVLIIDGKSLAYALHDDIKSTFLELAVGCASVICCRSSPKQKILLPRLVKEGTGKTTLSFVMGQMIEMGPRAGSSGSYKFESYPLYGSYDPYRWSVSMGKYTQGRSYRIPNRGKRPPQKFPSYIAESYPNAKISAWRVIVTKVELPRAIQASRNTIFIRIAARRDKIASLPTV</sequence>
<dbReference type="InterPro" id="IPR036322">
    <property type="entry name" value="WD40_repeat_dom_sf"/>
</dbReference>
<dbReference type="Proteomes" id="UP001206925">
    <property type="component" value="Unassembled WGS sequence"/>
</dbReference>
<dbReference type="PANTHER" id="PTHR24092">
    <property type="entry name" value="PROBABLE PHOSPHOLIPID-TRANSPORTING ATPASE"/>
    <property type="match status" value="1"/>
</dbReference>
<evidence type="ECO:0000256" key="1">
    <source>
        <dbReference type="PROSITE-ProRule" id="PRU00221"/>
    </source>
</evidence>
<dbReference type="InterPro" id="IPR001680">
    <property type="entry name" value="WD40_rpt"/>
</dbReference>
<dbReference type="PANTHER" id="PTHR24092:SF175">
    <property type="entry name" value="PHOSPHOLIPID-TRANSPORTING ATPASE"/>
    <property type="match status" value="1"/>
</dbReference>
<protein>
    <submittedName>
        <fullName evidence="2">Uncharacterized protein</fullName>
    </submittedName>
</protein>
<dbReference type="GO" id="GO:0045332">
    <property type="term" value="P:phospholipid translocation"/>
    <property type="evidence" value="ECO:0007669"/>
    <property type="project" value="TreeGrafter"/>
</dbReference>
<dbReference type="Pfam" id="PF00400">
    <property type="entry name" value="WD40"/>
    <property type="match status" value="1"/>
</dbReference>
<feature type="repeat" description="WD" evidence="1">
    <location>
        <begin position="35"/>
        <end position="76"/>
    </location>
</feature>
<dbReference type="InterPro" id="IPR036412">
    <property type="entry name" value="HAD-like_sf"/>
</dbReference>
<dbReference type="SUPFAM" id="SSF50978">
    <property type="entry name" value="WD40 repeat-like"/>
    <property type="match status" value="1"/>
</dbReference>
<keyword evidence="3" id="KW-1185">Reference proteome</keyword>
<name>A0AAD5BSN1_AMBAR</name>
<dbReference type="InterPro" id="IPR023214">
    <property type="entry name" value="HAD_sf"/>
</dbReference>
<dbReference type="EMBL" id="JAMZMK010011120">
    <property type="protein sequence ID" value="KAI7728911.1"/>
    <property type="molecule type" value="Genomic_DNA"/>
</dbReference>
<dbReference type="PROSITE" id="PS50294">
    <property type="entry name" value="WD_REPEATS_REGION"/>
    <property type="match status" value="1"/>
</dbReference>
<comment type="caution">
    <text evidence="2">The sequence shown here is derived from an EMBL/GenBank/DDBJ whole genome shotgun (WGS) entry which is preliminary data.</text>
</comment>
<dbReference type="Gene3D" id="2.130.10.10">
    <property type="entry name" value="YVTN repeat-like/Quinoprotein amine dehydrogenase"/>
    <property type="match status" value="1"/>
</dbReference>
<dbReference type="Gene3D" id="3.40.50.1000">
    <property type="entry name" value="HAD superfamily/HAD-like"/>
    <property type="match status" value="1"/>
</dbReference>
<evidence type="ECO:0000313" key="2">
    <source>
        <dbReference type="EMBL" id="KAI7728911.1"/>
    </source>
</evidence>
<organism evidence="2 3">
    <name type="scientific">Ambrosia artemisiifolia</name>
    <name type="common">Common ragweed</name>
    <dbReference type="NCBI Taxonomy" id="4212"/>
    <lineage>
        <taxon>Eukaryota</taxon>
        <taxon>Viridiplantae</taxon>
        <taxon>Streptophyta</taxon>
        <taxon>Embryophyta</taxon>
        <taxon>Tracheophyta</taxon>
        <taxon>Spermatophyta</taxon>
        <taxon>Magnoliopsida</taxon>
        <taxon>eudicotyledons</taxon>
        <taxon>Gunneridae</taxon>
        <taxon>Pentapetalae</taxon>
        <taxon>asterids</taxon>
        <taxon>campanulids</taxon>
        <taxon>Asterales</taxon>
        <taxon>Asteraceae</taxon>
        <taxon>Asteroideae</taxon>
        <taxon>Heliantheae alliance</taxon>
        <taxon>Heliantheae</taxon>
        <taxon>Ambrosia</taxon>
    </lineage>
</organism>
<gene>
    <name evidence="2" type="ORF">M8C21_028184</name>
</gene>
<feature type="non-terminal residue" evidence="2">
    <location>
        <position position="342"/>
    </location>
</feature>